<organism evidence="4 5">
    <name type="scientific">Parascedosporium putredinis</name>
    <dbReference type="NCBI Taxonomy" id="1442378"/>
    <lineage>
        <taxon>Eukaryota</taxon>
        <taxon>Fungi</taxon>
        <taxon>Dikarya</taxon>
        <taxon>Ascomycota</taxon>
        <taxon>Pezizomycotina</taxon>
        <taxon>Sordariomycetes</taxon>
        <taxon>Hypocreomycetidae</taxon>
        <taxon>Microascales</taxon>
        <taxon>Microascaceae</taxon>
        <taxon>Parascedosporium</taxon>
    </lineage>
</organism>
<feature type="coiled-coil region" evidence="1">
    <location>
        <begin position="422"/>
        <end position="505"/>
    </location>
</feature>
<dbReference type="Pfam" id="PF24554">
    <property type="entry name" value="DUF7603"/>
    <property type="match status" value="1"/>
</dbReference>
<reference evidence="4" key="1">
    <citation type="submission" date="2022-11" db="EMBL/GenBank/DDBJ databases">
        <authorList>
            <person name="Scott C."/>
            <person name="Bruce N."/>
        </authorList>
    </citation>
    <scope>NUCLEOTIDE SEQUENCE</scope>
</reference>
<keyword evidence="5" id="KW-1185">Reference proteome</keyword>
<feature type="region of interest" description="Disordered" evidence="2">
    <location>
        <begin position="87"/>
        <end position="121"/>
    </location>
</feature>
<dbReference type="EMBL" id="CALLCH030000015">
    <property type="protein sequence ID" value="CAI4216227.1"/>
    <property type="molecule type" value="Genomic_DNA"/>
</dbReference>
<feature type="compositionally biased region" description="Low complexity" evidence="2">
    <location>
        <begin position="19"/>
        <end position="32"/>
    </location>
</feature>
<gene>
    <name evidence="4" type="ORF">PPNO1_LOCUS5887</name>
</gene>
<feature type="compositionally biased region" description="Pro residues" evidence="2">
    <location>
        <begin position="746"/>
        <end position="758"/>
    </location>
</feature>
<feature type="compositionally biased region" description="Low complexity" evidence="2">
    <location>
        <begin position="729"/>
        <end position="745"/>
    </location>
</feature>
<evidence type="ECO:0000313" key="5">
    <source>
        <dbReference type="Proteomes" id="UP000838763"/>
    </source>
</evidence>
<evidence type="ECO:0000313" key="4">
    <source>
        <dbReference type="EMBL" id="CAI4216227.1"/>
    </source>
</evidence>
<feature type="coiled-coil region" evidence="1">
    <location>
        <begin position="213"/>
        <end position="328"/>
    </location>
</feature>
<feature type="coiled-coil region" evidence="1">
    <location>
        <begin position="537"/>
        <end position="598"/>
    </location>
</feature>
<feature type="domain" description="DUF7603" evidence="3">
    <location>
        <begin position="577"/>
        <end position="685"/>
    </location>
</feature>
<evidence type="ECO:0000259" key="3">
    <source>
        <dbReference type="Pfam" id="PF24554"/>
    </source>
</evidence>
<evidence type="ECO:0000256" key="1">
    <source>
        <dbReference type="SAM" id="Coils"/>
    </source>
</evidence>
<feature type="region of interest" description="Disordered" evidence="2">
    <location>
        <begin position="1"/>
        <end position="34"/>
    </location>
</feature>
<dbReference type="AlphaFoldDB" id="A0A9P1H572"/>
<proteinExistence type="predicted"/>
<protein>
    <recommendedName>
        <fullName evidence="3">DUF7603 domain-containing protein</fullName>
    </recommendedName>
</protein>
<evidence type="ECO:0000256" key="2">
    <source>
        <dbReference type="SAM" id="MobiDB-lite"/>
    </source>
</evidence>
<feature type="compositionally biased region" description="Basic and acidic residues" evidence="2">
    <location>
        <begin position="694"/>
        <end position="712"/>
    </location>
</feature>
<keyword evidence="1" id="KW-0175">Coiled coil</keyword>
<dbReference type="InterPro" id="IPR056023">
    <property type="entry name" value="DUF7603"/>
</dbReference>
<accession>A0A9P1H572</accession>
<feature type="region of interest" description="Disordered" evidence="2">
    <location>
        <begin position="691"/>
        <end position="767"/>
    </location>
</feature>
<feature type="compositionally biased region" description="Basic and acidic residues" evidence="2">
    <location>
        <begin position="1"/>
        <end position="10"/>
    </location>
</feature>
<sequence>MASYNEHDYYDLDSDVETTTEAFAPPSAAFPSDHNNLSFLPNTIHSGLASQRSTRSNTLSSDYNPNQVIKRKPLSATASALAVRYSSSTSNPLTSHTNSPTTSQDPRSSPGALAYQPSHSRETSVYSTSSYAFSEVYTPPCIASPSPAAEIEEMEDELKAISAELAASIRREMDLEDVVDRLQSEVNNPQAPGKRTSDYYSDSGISSAKFSEFDQTREEVERVQRKSDQEKAQLRLELTTKLQDERDKRKVLDQQIRELSDKASQMDAARVKSLDASGRLRDLEDTCEDLRRKLAEERQTKTNFEELLGALKNELQTAANERDNLRDEVIPQLRSQVEGLEAEAADQTNFAYETTKMQQDLETLRLENMNLRKSKEDIEARATRASMTLTRSNSVSQAKPFKLQQAPPGLHRSNTTKKLESKEALGERLKDVEAQRDALHNALKSLLERQEHQNRENEKKIKFLEGERERLLQESPQKAGYEKDIANLRAEVSVLRRRAEDAIDQKWRIEKGLISLKSSGSSNLSSSSGGSAGLVTSETLERAYKELQASYQESLERIKRLEAEGSLNVSDEKTQLALRRLEMSLESAVSERDMARDEVATIAAQAKALAASEASRLEQERGLSDELSESAQRVEQLAGQVQAQLKANADLRQRLSEAVSRGEEDRTSNTERVTRLQNRLKLLEEQLVAAQTASEDRVARHEAEISSIKEAHNTQLRRMASSPLASPNPLRSPALRPSSRALLSPLPSPMFPRSPRQPPTKTLEDEAEVARLRDRVAELEMAVAESDRDMQDVVAKMSSAQMEVMTLQEERDQAVRQSKKLQQQLDEEKVKQFEDRFRSLARSGTVA</sequence>
<comment type="caution">
    <text evidence="4">The sequence shown here is derived from an EMBL/GenBank/DDBJ whole genome shotgun (WGS) entry which is preliminary data.</text>
</comment>
<dbReference type="OrthoDB" id="5395440at2759"/>
<name>A0A9P1H572_9PEZI</name>
<dbReference type="Proteomes" id="UP000838763">
    <property type="component" value="Unassembled WGS sequence"/>
</dbReference>
<feature type="compositionally biased region" description="Polar residues" evidence="2">
    <location>
        <begin position="87"/>
        <end position="107"/>
    </location>
</feature>
<feature type="coiled-coil region" evidence="1">
    <location>
        <begin position="769"/>
        <end position="831"/>
    </location>
</feature>